<organism evidence="3 4">
    <name type="scientific">Daphnia pulex</name>
    <name type="common">Water flea</name>
    <dbReference type="NCBI Taxonomy" id="6669"/>
    <lineage>
        <taxon>Eukaryota</taxon>
        <taxon>Metazoa</taxon>
        <taxon>Ecdysozoa</taxon>
        <taxon>Arthropoda</taxon>
        <taxon>Crustacea</taxon>
        <taxon>Branchiopoda</taxon>
        <taxon>Diplostraca</taxon>
        <taxon>Cladocera</taxon>
        <taxon>Anomopoda</taxon>
        <taxon>Daphniidae</taxon>
        <taxon>Daphnia</taxon>
    </lineage>
</organism>
<dbReference type="HOGENOM" id="CLU_021275_0_0_1"/>
<dbReference type="PANTHER" id="PTHR13018:SF5">
    <property type="entry name" value="RE44586P"/>
    <property type="match status" value="1"/>
</dbReference>
<reference evidence="3 4" key="1">
    <citation type="journal article" date="2011" name="Science">
        <title>The ecoresponsive genome of Daphnia pulex.</title>
        <authorList>
            <person name="Colbourne J.K."/>
            <person name="Pfrender M.E."/>
            <person name="Gilbert D."/>
            <person name="Thomas W.K."/>
            <person name="Tucker A."/>
            <person name="Oakley T.H."/>
            <person name="Tokishita S."/>
            <person name="Aerts A."/>
            <person name="Arnold G.J."/>
            <person name="Basu M.K."/>
            <person name="Bauer D.J."/>
            <person name="Caceres C.E."/>
            <person name="Carmel L."/>
            <person name="Casola C."/>
            <person name="Choi J.H."/>
            <person name="Detter J.C."/>
            <person name="Dong Q."/>
            <person name="Dusheyko S."/>
            <person name="Eads B.D."/>
            <person name="Frohlich T."/>
            <person name="Geiler-Samerotte K.A."/>
            <person name="Gerlach D."/>
            <person name="Hatcher P."/>
            <person name="Jogdeo S."/>
            <person name="Krijgsveld J."/>
            <person name="Kriventseva E.V."/>
            <person name="Kultz D."/>
            <person name="Laforsch C."/>
            <person name="Lindquist E."/>
            <person name="Lopez J."/>
            <person name="Manak J.R."/>
            <person name="Muller J."/>
            <person name="Pangilinan J."/>
            <person name="Patwardhan R.P."/>
            <person name="Pitluck S."/>
            <person name="Pritham E.J."/>
            <person name="Rechtsteiner A."/>
            <person name="Rho M."/>
            <person name="Rogozin I.B."/>
            <person name="Sakarya O."/>
            <person name="Salamov A."/>
            <person name="Schaack S."/>
            <person name="Shapiro H."/>
            <person name="Shiga Y."/>
            <person name="Skalitzky C."/>
            <person name="Smith Z."/>
            <person name="Souvorov A."/>
            <person name="Sung W."/>
            <person name="Tang Z."/>
            <person name="Tsuchiya D."/>
            <person name="Tu H."/>
            <person name="Vos H."/>
            <person name="Wang M."/>
            <person name="Wolf Y.I."/>
            <person name="Yamagata H."/>
            <person name="Yamada T."/>
            <person name="Ye Y."/>
            <person name="Shaw J.R."/>
            <person name="Andrews J."/>
            <person name="Crease T.J."/>
            <person name="Tang H."/>
            <person name="Lucas S.M."/>
            <person name="Robertson H.M."/>
            <person name="Bork P."/>
            <person name="Koonin E.V."/>
            <person name="Zdobnov E.M."/>
            <person name="Grigoriev I.V."/>
            <person name="Lynch M."/>
            <person name="Boore J.L."/>
        </authorList>
    </citation>
    <scope>NUCLEOTIDE SEQUENCE [LARGE SCALE GENOMIC DNA]</scope>
</reference>
<sequence length="762" mass="88029">MDDQIKNCTNPEVEIDTSNCTNTDAYDVSIDIGWFDEWVVWEGGIAFNCVYWSLILILFFALLYLFRQKFKWRLLTERLDGLQDPPPQWKRSGSSWIDWLTLKIDEEAVGKDGATFLWFQFRLIQVQILMTVLGIVLIVMHHNGDKLGEWPSKTLRSTGLYNIGVNGAHGVICSAILITLAWLMRQHGQDRGVRSLASHDVNSFSTVCNRRWLMISGIPLTTTADSLLEYLMCNLDAKGIHQEQIVMAKDVSKLLPVQNQLNFIRNVKQNLNGRVLMGRRFWDFKSWLKPAIGAVSYYNIKEEALTVKKDEIINQLKFTGTVFIRFDSPAEAKATKFAIRRHQSNWLWKCEETNQNRQFRPSEWVVRYAPPGSDINWMHLKNPRPPFWKTLLVWLRVLAVYSIYIFLMAAPATIVHWLHLDGQERSFFWKRFALPTLVSLFTTKLTNWVTGQDRLRHHLTLTKSSLASFRSICFLEILLYMIRMMARKPLPLLLAGEFNSDDIRLACVFFPVHGSFLACCIIVNTAGGILMNHLRFDFLWSYTKKWFSFRSEEEKSTYIIAYRIDYDFASNYAELITNFALTSFFIVIFPVISLVSFTFSILRFISDRSALTRIYPVGRIGHNLHQESINMAMRFAIASPLALLIYRRIQLGPGVKLLDPGIVAPSCLLILYATYLLYAHVKSYGFLPTWFCRLTKLRSRNDISNIEDDDEEDVVDSLSNIQHEYDPLAQIREQEMCKFNHSSHSVLSTTCKDSVPAQLVVC</sequence>
<feature type="transmembrane region" description="Helical" evidence="1">
    <location>
        <begin position="160"/>
        <end position="184"/>
    </location>
</feature>
<dbReference type="OrthoDB" id="6342529at2759"/>
<dbReference type="InParanoid" id="E9G4I4"/>
<accession>E9G4I4</accession>
<name>E9G4I4_DAPPU</name>
<dbReference type="Proteomes" id="UP000000305">
    <property type="component" value="Unassembled WGS sequence"/>
</dbReference>
<keyword evidence="1" id="KW-1133">Transmembrane helix</keyword>
<dbReference type="AlphaFoldDB" id="E9G4I4"/>
<feature type="transmembrane region" description="Helical" evidence="1">
    <location>
        <begin position="391"/>
        <end position="418"/>
    </location>
</feature>
<keyword evidence="1" id="KW-0472">Membrane</keyword>
<feature type="transmembrane region" description="Helical" evidence="1">
    <location>
        <begin position="579"/>
        <end position="605"/>
    </location>
</feature>
<dbReference type="GO" id="GO:0005886">
    <property type="term" value="C:plasma membrane"/>
    <property type="evidence" value="ECO:0000318"/>
    <property type="project" value="GO_Central"/>
</dbReference>
<evidence type="ECO:0000313" key="3">
    <source>
        <dbReference type="EMBL" id="EFX85307.1"/>
    </source>
</evidence>
<protein>
    <recommendedName>
        <fullName evidence="2">CSC1/OSCA1-like cytosolic domain-containing protein</fullName>
    </recommendedName>
</protein>
<dbReference type="KEGG" id="dpx:DAPPUDRAFT_237830"/>
<feature type="domain" description="CSC1/OSCA1-like cytosolic" evidence="2">
    <location>
        <begin position="211"/>
        <end position="378"/>
    </location>
</feature>
<dbReference type="Pfam" id="PF14703">
    <property type="entry name" value="PHM7_cyt"/>
    <property type="match status" value="1"/>
</dbReference>
<dbReference type="GO" id="GO:0005227">
    <property type="term" value="F:calcium-activated cation channel activity"/>
    <property type="evidence" value="ECO:0000318"/>
    <property type="project" value="GO_Central"/>
</dbReference>
<feature type="transmembrane region" description="Helical" evidence="1">
    <location>
        <begin position="503"/>
        <end position="531"/>
    </location>
</feature>
<dbReference type="InterPro" id="IPR045122">
    <property type="entry name" value="Csc1-like"/>
</dbReference>
<evidence type="ECO:0000259" key="2">
    <source>
        <dbReference type="Pfam" id="PF14703"/>
    </source>
</evidence>
<proteinExistence type="predicted"/>
<evidence type="ECO:0000256" key="1">
    <source>
        <dbReference type="SAM" id="Phobius"/>
    </source>
</evidence>
<dbReference type="EMBL" id="GL732532">
    <property type="protein sequence ID" value="EFX85307.1"/>
    <property type="molecule type" value="Genomic_DNA"/>
</dbReference>
<dbReference type="PhylomeDB" id="E9G4I4"/>
<feature type="transmembrane region" description="Helical" evidence="1">
    <location>
        <begin position="464"/>
        <end position="482"/>
    </location>
</feature>
<feature type="transmembrane region" description="Helical" evidence="1">
    <location>
        <begin position="121"/>
        <end position="140"/>
    </location>
</feature>
<dbReference type="PANTHER" id="PTHR13018">
    <property type="entry name" value="PROBABLE MEMBRANE PROTEIN DUF221-RELATED"/>
    <property type="match status" value="1"/>
</dbReference>
<evidence type="ECO:0000313" key="4">
    <source>
        <dbReference type="Proteomes" id="UP000000305"/>
    </source>
</evidence>
<feature type="transmembrane region" description="Helical" evidence="1">
    <location>
        <begin position="661"/>
        <end position="678"/>
    </location>
</feature>
<gene>
    <name evidence="3" type="ORF">DAPPUDRAFT_237830</name>
</gene>
<dbReference type="eggNOG" id="KOG1134">
    <property type="taxonomic scope" value="Eukaryota"/>
</dbReference>
<keyword evidence="1" id="KW-0812">Transmembrane</keyword>
<feature type="transmembrane region" description="Helical" evidence="1">
    <location>
        <begin position="45"/>
        <end position="66"/>
    </location>
</feature>
<dbReference type="InterPro" id="IPR027815">
    <property type="entry name" value="CSC1/OSCA1-like_cyt"/>
</dbReference>
<keyword evidence="4" id="KW-1185">Reference proteome</keyword>